<evidence type="ECO:0000256" key="11">
    <source>
        <dbReference type="ARBA" id="ARBA00024816"/>
    </source>
</evidence>
<evidence type="ECO:0000256" key="6">
    <source>
        <dbReference type="ARBA" id="ARBA00022519"/>
    </source>
</evidence>
<evidence type="ECO:0000259" key="15">
    <source>
        <dbReference type="Pfam" id="PF01618"/>
    </source>
</evidence>
<evidence type="ECO:0000256" key="2">
    <source>
        <dbReference type="ARBA" id="ARBA00011471"/>
    </source>
</evidence>
<evidence type="ECO:0000256" key="7">
    <source>
        <dbReference type="ARBA" id="ARBA00022692"/>
    </source>
</evidence>
<keyword evidence="4 12" id="KW-0813">Transport</keyword>
<name>A0A437MX87_9SPHN</name>
<dbReference type="EMBL" id="SACO01000023">
    <property type="protein sequence ID" value="RVU02263.1"/>
    <property type="molecule type" value="Genomic_DNA"/>
</dbReference>
<feature type="transmembrane region" description="Helical" evidence="13">
    <location>
        <begin position="189"/>
        <end position="214"/>
    </location>
</feature>
<comment type="function">
    <text evidence="11">Involved in the TonB-dependent energy-dependent transport of various receptor-bound substrates. Protects ExbD from proteolytic degradation and functionally stabilizes TonB.</text>
</comment>
<dbReference type="GO" id="GO:0005886">
    <property type="term" value="C:plasma membrane"/>
    <property type="evidence" value="ECO:0007669"/>
    <property type="project" value="UniProtKB-SubCell"/>
</dbReference>
<feature type="chain" id="PRO_5019551555" description="Biopolymer transport protein ExbB" evidence="14">
    <location>
        <begin position="25"/>
        <end position="255"/>
    </location>
</feature>
<dbReference type="Proteomes" id="UP000282837">
    <property type="component" value="Unassembled WGS sequence"/>
</dbReference>
<keyword evidence="7 13" id="KW-0812">Transmembrane</keyword>
<gene>
    <name evidence="16" type="primary">exbB</name>
    <name evidence="16" type="ORF">EOE18_17510</name>
</gene>
<protein>
    <recommendedName>
        <fullName evidence="3">Biopolymer transport protein ExbB</fullName>
    </recommendedName>
</protein>
<dbReference type="Pfam" id="PF01618">
    <property type="entry name" value="MotA_ExbB"/>
    <property type="match status" value="1"/>
</dbReference>
<evidence type="ECO:0000313" key="16">
    <source>
        <dbReference type="EMBL" id="RVU02263.1"/>
    </source>
</evidence>
<evidence type="ECO:0000256" key="10">
    <source>
        <dbReference type="ARBA" id="ARBA00023136"/>
    </source>
</evidence>
<accession>A0A437MX87</accession>
<dbReference type="PANTHER" id="PTHR30625">
    <property type="entry name" value="PROTEIN TOLQ"/>
    <property type="match status" value="1"/>
</dbReference>
<feature type="transmembrane region" description="Helical" evidence="13">
    <location>
        <begin position="40"/>
        <end position="60"/>
    </location>
</feature>
<feature type="signal peptide" evidence="14">
    <location>
        <begin position="1"/>
        <end position="24"/>
    </location>
</feature>
<comment type="similarity">
    <text evidence="12">Belongs to the exbB/tolQ family.</text>
</comment>
<sequence>MTQPSVFRGTAVLLALLAPHQAFAASLSPIAMFTAADGVVQGVMALMLLGSVATWAILILKLRELARAMRSHGQALRKFETARNLAEAAQADLALAPMAAAALHSAHHEIALSENGLHDLDGLKERIAMRLQRLELAAARQMSRGIGILATIGSVGPFVGLFGTVWGIMHSFVGLADAKSASLQAVAPGIAEALLATALGLVAAIPATAAYNYFSRALGGWKLLTGDLSCTVLQLVSREASLGLLNHRPHLRAAV</sequence>
<evidence type="ECO:0000256" key="5">
    <source>
        <dbReference type="ARBA" id="ARBA00022475"/>
    </source>
</evidence>
<reference evidence="16 17" key="1">
    <citation type="submission" date="2019-01" db="EMBL/GenBank/DDBJ databases">
        <authorList>
            <person name="Chen W.-M."/>
        </authorList>
    </citation>
    <scope>NUCLEOTIDE SEQUENCE [LARGE SCALE GENOMIC DNA]</scope>
    <source>
        <strain evidence="16 17">FSY-9</strain>
    </source>
</reference>
<evidence type="ECO:0000256" key="9">
    <source>
        <dbReference type="ARBA" id="ARBA00022989"/>
    </source>
</evidence>
<organism evidence="16 17">
    <name type="scientific">Novosphingobium umbonatum</name>
    <dbReference type="NCBI Taxonomy" id="1908524"/>
    <lineage>
        <taxon>Bacteria</taxon>
        <taxon>Pseudomonadati</taxon>
        <taxon>Pseudomonadota</taxon>
        <taxon>Alphaproteobacteria</taxon>
        <taxon>Sphingomonadales</taxon>
        <taxon>Sphingomonadaceae</taxon>
        <taxon>Novosphingobium</taxon>
    </lineage>
</organism>
<feature type="domain" description="MotA/TolQ/ExbB proton channel" evidence="15">
    <location>
        <begin position="124"/>
        <end position="217"/>
    </location>
</feature>
<dbReference type="RefSeq" id="WP_127711931.1">
    <property type="nucleotide sequence ID" value="NZ_SACO01000023.1"/>
</dbReference>
<evidence type="ECO:0000256" key="8">
    <source>
        <dbReference type="ARBA" id="ARBA00022927"/>
    </source>
</evidence>
<evidence type="ECO:0000256" key="1">
    <source>
        <dbReference type="ARBA" id="ARBA00004429"/>
    </source>
</evidence>
<comment type="caution">
    <text evidence="16">The sequence shown here is derived from an EMBL/GenBank/DDBJ whole genome shotgun (WGS) entry which is preliminary data.</text>
</comment>
<keyword evidence="14" id="KW-0732">Signal</keyword>
<keyword evidence="10 13" id="KW-0472">Membrane</keyword>
<proteinExistence type="inferred from homology"/>
<evidence type="ECO:0000256" key="14">
    <source>
        <dbReference type="SAM" id="SignalP"/>
    </source>
</evidence>
<dbReference type="NCBIfam" id="TIGR02797">
    <property type="entry name" value="exbB"/>
    <property type="match status" value="1"/>
</dbReference>
<evidence type="ECO:0000256" key="4">
    <source>
        <dbReference type="ARBA" id="ARBA00022448"/>
    </source>
</evidence>
<dbReference type="AlphaFoldDB" id="A0A437MX87"/>
<dbReference type="OrthoDB" id="9805133at2"/>
<evidence type="ECO:0000256" key="3">
    <source>
        <dbReference type="ARBA" id="ARBA00022093"/>
    </source>
</evidence>
<evidence type="ECO:0000256" key="13">
    <source>
        <dbReference type="SAM" id="Phobius"/>
    </source>
</evidence>
<keyword evidence="5" id="KW-1003">Cell membrane</keyword>
<evidence type="ECO:0000313" key="17">
    <source>
        <dbReference type="Proteomes" id="UP000282837"/>
    </source>
</evidence>
<dbReference type="PANTHER" id="PTHR30625:SF16">
    <property type="entry name" value="BIOPOLYMER TRANSPORT PROTEIN EXBB"/>
    <property type="match status" value="1"/>
</dbReference>
<keyword evidence="9 13" id="KW-1133">Transmembrane helix</keyword>
<dbReference type="InterPro" id="IPR002898">
    <property type="entry name" value="MotA_ExbB_proton_chnl"/>
</dbReference>
<dbReference type="InterPro" id="IPR050790">
    <property type="entry name" value="ExbB/TolQ_transport"/>
</dbReference>
<keyword evidence="8 12" id="KW-0653">Protein transport</keyword>
<feature type="transmembrane region" description="Helical" evidence="13">
    <location>
        <begin position="146"/>
        <end position="169"/>
    </location>
</feature>
<comment type="subcellular location">
    <subcellularLocation>
        <location evidence="1">Cell inner membrane</location>
        <topology evidence="1">Multi-pass membrane protein</topology>
    </subcellularLocation>
    <subcellularLocation>
        <location evidence="12">Membrane</location>
        <topology evidence="12">Multi-pass membrane protein</topology>
    </subcellularLocation>
</comment>
<comment type="subunit">
    <text evidence="2">The accessory proteins ExbB and ExbD seem to form a complex with TonB.</text>
</comment>
<dbReference type="GO" id="GO:0022857">
    <property type="term" value="F:transmembrane transporter activity"/>
    <property type="evidence" value="ECO:0007669"/>
    <property type="project" value="InterPro"/>
</dbReference>
<keyword evidence="6" id="KW-0997">Cell inner membrane</keyword>
<dbReference type="InterPro" id="IPR014164">
    <property type="entry name" value="TonB_ExbB_1"/>
</dbReference>
<dbReference type="GO" id="GO:0017038">
    <property type="term" value="P:protein import"/>
    <property type="evidence" value="ECO:0007669"/>
    <property type="project" value="TreeGrafter"/>
</dbReference>
<keyword evidence="17" id="KW-1185">Reference proteome</keyword>
<evidence type="ECO:0000256" key="12">
    <source>
        <dbReference type="RuleBase" id="RU004057"/>
    </source>
</evidence>